<keyword evidence="3" id="KW-1185">Reference proteome</keyword>
<evidence type="ECO:0000313" key="2">
    <source>
        <dbReference type="EMBL" id="MBD2864384.1"/>
    </source>
</evidence>
<keyword evidence="1" id="KW-0812">Transmembrane</keyword>
<gene>
    <name evidence="2" type="ORF">IDH45_20570</name>
</gene>
<proteinExistence type="predicted"/>
<dbReference type="RefSeq" id="WP_190930013.1">
    <property type="nucleotide sequence ID" value="NZ_JACXJA010000029.1"/>
</dbReference>
<comment type="caution">
    <text evidence="2">The sequence shown here is derived from an EMBL/GenBank/DDBJ whole genome shotgun (WGS) entry which is preliminary data.</text>
</comment>
<sequence>MSVVNISGLSPAFFITVAVFLMFILSMLSLGILRMFQLRKRSGIVFFVLGVTGIAVFSYILASGMVPAT</sequence>
<feature type="transmembrane region" description="Helical" evidence="1">
    <location>
        <begin position="45"/>
        <end position="66"/>
    </location>
</feature>
<accession>A0A927CBH5</accession>
<name>A0A927CBH5_9BACL</name>
<evidence type="ECO:0000256" key="1">
    <source>
        <dbReference type="SAM" id="Phobius"/>
    </source>
</evidence>
<dbReference type="EMBL" id="JACXJA010000029">
    <property type="protein sequence ID" value="MBD2864384.1"/>
    <property type="molecule type" value="Genomic_DNA"/>
</dbReference>
<keyword evidence="1" id="KW-1133">Transmembrane helix</keyword>
<dbReference type="AlphaFoldDB" id="A0A927CBH5"/>
<reference evidence="2" key="1">
    <citation type="submission" date="2020-09" db="EMBL/GenBank/DDBJ databases">
        <title>A novel bacterium of genus Paenibacillus, isolated from South China Sea.</title>
        <authorList>
            <person name="Huang H."/>
            <person name="Mo K."/>
            <person name="Hu Y."/>
        </authorList>
    </citation>
    <scope>NUCLEOTIDE SEQUENCE</scope>
    <source>
        <strain evidence="2">IB182363</strain>
    </source>
</reference>
<organism evidence="2 3">
    <name type="scientific">Paenibacillus oceani</name>
    <dbReference type="NCBI Taxonomy" id="2772510"/>
    <lineage>
        <taxon>Bacteria</taxon>
        <taxon>Bacillati</taxon>
        <taxon>Bacillota</taxon>
        <taxon>Bacilli</taxon>
        <taxon>Bacillales</taxon>
        <taxon>Paenibacillaceae</taxon>
        <taxon>Paenibacillus</taxon>
    </lineage>
</organism>
<protein>
    <submittedName>
        <fullName evidence="2">Uncharacterized protein</fullName>
    </submittedName>
</protein>
<feature type="transmembrane region" description="Helical" evidence="1">
    <location>
        <begin position="12"/>
        <end position="33"/>
    </location>
</feature>
<keyword evidence="1" id="KW-0472">Membrane</keyword>
<dbReference type="Proteomes" id="UP000639396">
    <property type="component" value="Unassembled WGS sequence"/>
</dbReference>
<evidence type="ECO:0000313" key="3">
    <source>
        <dbReference type="Proteomes" id="UP000639396"/>
    </source>
</evidence>